<dbReference type="PANTHER" id="PTHR33104">
    <property type="entry name" value="SI:DKEY-29D5.2"/>
    <property type="match status" value="1"/>
</dbReference>
<feature type="region of interest" description="Disordered" evidence="2">
    <location>
        <begin position="1"/>
        <end position="24"/>
    </location>
</feature>
<keyword evidence="1" id="KW-0175">Coiled coil</keyword>
<feature type="compositionally biased region" description="Basic residues" evidence="2">
    <location>
        <begin position="63"/>
        <end position="78"/>
    </location>
</feature>
<evidence type="ECO:0000256" key="2">
    <source>
        <dbReference type="SAM" id="MobiDB-lite"/>
    </source>
</evidence>
<dbReference type="RefSeq" id="XP_066921187.1">
    <property type="nucleotide sequence ID" value="XM_067065086.1"/>
</dbReference>
<accession>A0A7M5VBD1</accession>
<name>A0A7M5VBD1_9CNID</name>
<dbReference type="OrthoDB" id="5987030at2759"/>
<proteinExistence type="predicted"/>
<evidence type="ECO:0000259" key="3">
    <source>
        <dbReference type="Pfam" id="PF18804"/>
    </source>
</evidence>
<dbReference type="EnsemblMetazoa" id="CLYHEMT007505.2">
    <property type="protein sequence ID" value="CLYHEMP007505.2"/>
    <property type="gene ID" value="CLYHEMG007505"/>
</dbReference>
<feature type="compositionally biased region" description="Acidic residues" evidence="2">
    <location>
        <begin position="954"/>
        <end position="964"/>
    </location>
</feature>
<dbReference type="Proteomes" id="UP000594262">
    <property type="component" value="Unplaced"/>
</dbReference>
<feature type="coiled-coil region" evidence="1">
    <location>
        <begin position="842"/>
        <end position="869"/>
    </location>
</feature>
<dbReference type="InterPro" id="IPR040564">
    <property type="entry name" value="CxC3-like"/>
</dbReference>
<feature type="region of interest" description="Disordered" evidence="2">
    <location>
        <begin position="59"/>
        <end position="83"/>
    </location>
</feature>
<dbReference type="Pfam" id="PF18758">
    <property type="entry name" value="KDZ"/>
    <property type="match status" value="1"/>
</dbReference>
<protein>
    <recommendedName>
        <fullName evidence="3">CxC3 like cysteine cluster domain-containing protein</fullName>
    </recommendedName>
</protein>
<feature type="compositionally biased region" description="Polar residues" evidence="2">
    <location>
        <begin position="1"/>
        <end position="14"/>
    </location>
</feature>
<feature type="compositionally biased region" description="Basic and acidic residues" evidence="2">
    <location>
        <begin position="965"/>
        <end position="974"/>
    </location>
</feature>
<dbReference type="Pfam" id="PF18804">
    <property type="entry name" value="CxC3"/>
    <property type="match status" value="1"/>
</dbReference>
<reference evidence="4" key="1">
    <citation type="submission" date="2021-01" db="UniProtKB">
        <authorList>
            <consortium name="EnsemblMetazoa"/>
        </authorList>
    </citation>
    <scope>IDENTIFICATION</scope>
</reference>
<feature type="region of interest" description="Disordered" evidence="2">
    <location>
        <begin position="938"/>
        <end position="974"/>
    </location>
</feature>
<evidence type="ECO:0000256" key="1">
    <source>
        <dbReference type="SAM" id="Coils"/>
    </source>
</evidence>
<organism evidence="4 5">
    <name type="scientific">Clytia hemisphaerica</name>
    <dbReference type="NCBI Taxonomy" id="252671"/>
    <lineage>
        <taxon>Eukaryota</taxon>
        <taxon>Metazoa</taxon>
        <taxon>Cnidaria</taxon>
        <taxon>Hydrozoa</taxon>
        <taxon>Hydroidolina</taxon>
        <taxon>Leptothecata</taxon>
        <taxon>Obeliida</taxon>
        <taxon>Clytiidae</taxon>
        <taxon>Clytia</taxon>
    </lineage>
</organism>
<feature type="domain" description="CxC3 like cysteine cluster" evidence="3">
    <location>
        <begin position="242"/>
        <end position="343"/>
    </location>
</feature>
<dbReference type="GeneID" id="136808559"/>
<dbReference type="PANTHER" id="PTHR33104:SF2">
    <property type="entry name" value="CXC3 LIKE CYSTEINE CLUSTER DOMAIN-CONTAINING PROTEIN"/>
    <property type="match status" value="1"/>
</dbReference>
<dbReference type="AlphaFoldDB" id="A0A7M5VBD1"/>
<evidence type="ECO:0000313" key="5">
    <source>
        <dbReference type="Proteomes" id="UP000594262"/>
    </source>
</evidence>
<dbReference type="InterPro" id="IPR040521">
    <property type="entry name" value="KDZ"/>
</dbReference>
<sequence>MASNDTEQQCSSKSSEPKKTSLGLMQKILATNKALKARGKPKKTSKLCFVELKRSSETGQRIYKPKRQKRNTEHKKSRSNSTEFVNEELAGLDQQHFDADVNDSSMNDNICDDEPPTLNSISSWLETLMKYSKSKKKKKKSWFDRTQSCQQDWDMVREGIWRLMQAREVVNDVCALCCDRKCDVRCLDCLKSLCYVCDDVFHLSHPLHDRFSSAGRPIDVLECLDENKEITTTVRYPSLICSCSVCGSGNISKVPKDEYCIVITLKGRFDLHKYIIKCIDCDAQTDPFTIGVLLTSGFWPGNPKSLNYLFKEEVFQLWDNFRKFMPGSSERAFLKSLNAISDDNCRKATINPTNFSMAFREWCLWLDQKDLIQSKDWMECPACYPHPHSCHVDGNSKLYRYKRGLRQRESFYGGRFVIPNESVSKFIDRLYNDKSKKENSNSICGGVWSAAQNASRKMAKLDETGLEVATCRHVLAQKALNMFRGEVFGYPYFLIKECMIKNGTNFCFADVMCKLWPFIVRDDASIKTKIKPALSIMHAKGHSIDCQVVWSGEWLDGTGRSTGEETEQLFSYLSRFGNSTKYQLPEKREETLTEAVLHWNKTKVKKLVSDLAKRYYKNEENLKAIGKLPDEYSADLIIKWKEEIQEDASGLKKRVVRQLSDTEKLVLLVEKLHAPFNFHLAVNKMSFPKKIDYGKVYRLLEFDKSDQLRELDRLANKFTSEDLLEAHRSLSQEILLPLIKTMLEKSRIEKIMLNAQVGEKDTSKKRKTVRSKLATLKSKEGEMINDYLVLIGETNGSTKDQLEQGILPWLDDSSSSEAVKRRITVEKYLKKQRFLEEKKIIIHEMRNAIDFMEGKIKKLMQEYKETATNTGTASNQDTESTNLNPDILTIKSRQGEKVLKEQGAEYYRREFESAIRTFLPIIEPTGIHDFESLMDFGTESNDFDEKDIAMNSSDFEDDEEESDSEEYHLSRVEN</sequence>
<evidence type="ECO:0000313" key="4">
    <source>
        <dbReference type="EnsemblMetazoa" id="CLYHEMP007505.2"/>
    </source>
</evidence>
<keyword evidence="5" id="KW-1185">Reference proteome</keyword>